<name>A0A7W7Q3Y8_9PSEU</name>
<accession>A0A7W7Q3Y8</accession>
<protein>
    <submittedName>
        <fullName evidence="2">Uncharacterized protein</fullName>
    </submittedName>
</protein>
<evidence type="ECO:0000313" key="2">
    <source>
        <dbReference type="EMBL" id="MBB4906274.1"/>
    </source>
</evidence>
<keyword evidence="3" id="KW-1185">Reference proteome</keyword>
<evidence type="ECO:0000256" key="1">
    <source>
        <dbReference type="SAM" id="Phobius"/>
    </source>
</evidence>
<keyword evidence="1" id="KW-1133">Transmembrane helix</keyword>
<keyword evidence="1" id="KW-0812">Transmembrane</keyword>
<comment type="caution">
    <text evidence="2">The sequence shown here is derived from an EMBL/GenBank/DDBJ whole genome shotgun (WGS) entry which is preliminary data.</text>
</comment>
<proteinExistence type="predicted"/>
<dbReference type="AlphaFoldDB" id="A0A7W7Q3Y8"/>
<feature type="transmembrane region" description="Helical" evidence="1">
    <location>
        <begin position="30"/>
        <end position="50"/>
    </location>
</feature>
<gene>
    <name evidence="2" type="ORF">FHR82_002491</name>
</gene>
<organism evidence="2 3">
    <name type="scientific">Actinophytocola algeriensis</name>
    <dbReference type="NCBI Taxonomy" id="1768010"/>
    <lineage>
        <taxon>Bacteria</taxon>
        <taxon>Bacillati</taxon>
        <taxon>Actinomycetota</taxon>
        <taxon>Actinomycetes</taxon>
        <taxon>Pseudonocardiales</taxon>
        <taxon>Pseudonocardiaceae</taxon>
    </lineage>
</organism>
<sequence>MANYDTVPRPFVDEVQAEVNPRLLCLGMPITQSAITAFQTATALACFLHIPTSSRAARRRTAAATGNSP</sequence>
<dbReference type="RefSeq" id="WP_221463628.1">
    <property type="nucleotide sequence ID" value="NZ_JACHJQ010000002.1"/>
</dbReference>
<dbReference type="Proteomes" id="UP000520767">
    <property type="component" value="Unassembled WGS sequence"/>
</dbReference>
<dbReference type="EMBL" id="JACHJQ010000002">
    <property type="protein sequence ID" value="MBB4906274.1"/>
    <property type="molecule type" value="Genomic_DNA"/>
</dbReference>
<evidence type="ECO:0000313" key="3">
    <source>
        <dbReference type="Proteomes" id="UP000520767"/>
    </source>
</evidence>
<reference evidence="2 3" key="1">
    <citation type="submission" date="2020-08" db="EMBL/GenBank/DDBJ databases">
        <title>Genomic Encyclopedia of Type Strains, Phase III (KMG-III): the genomes of soil and plant-associated and newly described type strains.</title>
        <authorList>
            <person name="Whitman W."/>
        </authorList>
    </citation>
    <scope>NUCLEOTIDE SEQUENCE [LARGE SCALE GENOMIC DNA]</scope>
    <source>
        <strain evidence="2 3">CECT 8960</strain>
    </source>
</reference>
<keyword evidence="1" id="KW-0472">Membrane</keyword>